<organism evidence="1 2">
    <name type="scientific">Pocillopora damicornis</name>
    <name type="common">Cauliflower coral</name>
    <name type="synonym">Millepora damicornis</name>
    <dbReference type="NCBI Taxonomy" id="46731"/>
    <lineage>
        <taxon>Eukaryota</taxon>
        <taxon>Metazoa</taxon>
        <taxon>Cnidaria</taxon>
        <taxon>Anthozoa</taxon>
        <taxon>Hexacorallia</taxon>
        <taxon>Scleractinia</taxon>
        <taxon>Astrocoeniina</taxon>
        <taxon>Pocilloporidae</taxon>
        <taxon>Pocillopora</taxon>
    </lineage>
</organism>
<comment type="caution">
    <text evidence="1">The sequence shown here is derived from an EMBL/GenBank/DDBJ whole genome shotgun (WGS) entry which is preliminary data.</text>
</comment>
<name>A0A3M6UEV2_POCDA</name>
<evidence type="ECO:0000313" key="1">
    <source>
        <dbReference type="EMBL" id="RMX52034.1"/>
    </source>
</evidence>
<reference evidence="1 2" key="1">
    <citation type="journal article" date="2018" name="Sci. Rep.">
        <title>Comparative analysis of the Pocillopora damicornis genome highlights role of immune system in coral evolution.</title>
        <authorList>
            <person name="Cunning R."/>
            <person name="Bay R.A."/>
            <person name="Gillette P."/>
            <person name="Baker A.C."/>
            <person name="Traylor-Knowles N."/>
        </authorList>
    </citation>
    <scope>NUCLEOTIDE SEQUENCE [LARGE SCALE GENOMIC DNA]</scope>
    <source>
        <strain evidence="1">RSMAS</strain>
        <tissue evidence="1">Whole animal</tissue>
    </source>
</reference>
<dbReference type="AlphaFoldDB" id="A0A3M6UEV2"/>
<keyword evidence="2" id="KW-1185">Reference proteome</keyword>
<evidence type="ECO:0000313" key="2">
    <source>
        <dbReference type="Proteomes" id="UP000275408"/>
    </source>
</evidence>
<proteinExistence type="predicted"/>
<dbReference type="EMBL" id="RCHS01001704">
    <property type="protein sequence ID" value="RMX52034.1"/>
    <property type="molecule type" value="Genomic_DNA"/>
</dbReference>
<sequence length="91" mass="10261">MRGTWLSWNHKPINLRSFRRVAKRPEPLSLDAVGAATSGAGRCHACYTASEKSSGDRRKLHRDSDWYTAYGCAAKYNFPSKNRKSPTSSRK</sequence>
<gene>
    <name evidence="1" type="ORF">pdam_00003752</name>
</gene>
<dbReference type="Proteomes" id="UP000275408">
    <property type="component" value="Unassembled WGS sequence"/>
</dbReference>
<protein>
    <submittedName>
        <fullName evidence="1">Uncharacterized protein</fullName>
    </submittedName>
</protein>
<accession>A0A3M6UEV2</accession>